<dbReference type="RefSeq" id="WP_206714357.1">
    <property type="nucleotide sequence ID" value="NZ_CP071091.1"/>
</dbReference>
<name>A0ABX7N2A3_9BACT</name>
<evidence type="ECO:0008006" key="3">
    <source>
        <dbReference type="Google" id="ProtNLM"/>
    </source>
</evidence>
<proteinExistence type="predicted"/>
<dbReference type="EMBL" id="CP071091">
    <property type="protein sequence ID" value="QSQ12636.1"/>
    <property type="molecule type" value="Genomic_DNA"/>
</dbReference>
<keyword evidence="2" id="KW-1185">Reference proteome</keyword>
<dbReference type="Proteomes" id="UP000663090">
    <property type="component" value="Chromosome"/>
</dbReference>
<evidence type="ECO:0000313" key="2">
    <source>
        <dbReference type="Proteomes" id="UP000663090"/>
    </source>
</evidence>
<sequence>MAWPDTASPYERRSIVSGMRVRDGAGTFLGYVALVSGEHLYTRRWPFSRHWGQVELSRIRHVTPGVVELEGHGAVDVARRSLHGEITTQTFPLVEPEAVHG</sequence>
<evidence type="ECO:0000313" key="1">
    <source>
        <dbReference type="EMBL" id="QSQ12636.1"/>
    </source>
</evidence>
<reference evidence="1 2" key="1">
    <citation type="submission" date="2021-02" db="EMBL/GenBank/DDBJ databases">
        <title>De Novo genome assembly of isolated myxobacteria.</title>
        <authorList>
            <person name="Stevens D.C."/>
        </authorList>
    </citation>
    <scope>NUCLEOTIDE SEQUENCE [LARGE SCALE GENOMIC DNA]</scope>
    <source>
        <strain evidence="1 2">SCHIC003</strain>
    </source>
</reference>
<gene>
    <name evidence="1" type="ORF">JY572_30370</name>
</gene>
<protein>
    <recommendedName>
        <fullName evidence="3">PRC-barrel domain-containing protein</fullName>
    </recommendedName>
</protein>
<accession>A0ABX7N2A3</accession>
<organism evidence="1 2">
    <name type="scientific">Myxococcus landrumensis</name>
    <dbReference type="NCBI Taxonomy" id="2813577"/>
    <lineage>
        <taxon>Bacteria</taxon>
        <taxon>Pseudomonadati</taxon>
        <taxon>Myxococcota</taxon>
        <taxon>Myxococcia</taxon>
        <taxon>Myxococcales</taxon>
        <taxon>Cystobacterineae</taxon>
        <taxon>Myxococcaceae</taxon>
        <taxon>Myxococcus</taxon>
    </lineage>
</organism>